<accession>A0A2U1LT23</accession>
<feature type="compositionally biased region" description="Basic residues" evidence="1">
    <location>
        <begin position="371"/>
        <end position="380"/>
    </location>
</feature>
<organism evidence="3 4">
    <name type="scientific">Artemisia annua</name>
    <name type="common">Sweet wormwood</name>
    <dbReference type="NCBI Taxonomy" id="35608"/>
    <lineage>
        <taxon>Eukaryota</taxon>
        <taxon>Viridiplantae</taxon>
        <taxon>Streptophyta</taxon>
        <taxon>Embryophyta</taxon>
        <taxon>Tracheophyta</taxon>
        <taxon>Spermatophyta</taxon>
        <taxon>Magnoliopsida</taxon>
        <taxon>eudicotyledons</taxon>
        <taxon>Gunneridae</taxon>
        <taxon>Pentapetalae</taxon>
        <taxon>asterids</taxon>
        <taxon>campanulids</taxon>
        <taxon>Asterales</taxon>
        <taxon>Asteraceae</taxon>
        <taxon>Asteroideae</taxon>
        <taxon>Anthemideae</taxon>
        <taxon>Artemisiinae</taxon>
        <taxon>Artemisia</taxon>
    </lineage>
</organism>
<evidence type="ECO:0000259" key="2">
    <source>
        <dbReference type="Pfam" id="PF14111"/>
    </source>
</evidence>
<proteinExistence type="predicted"/>
<dbReference type="PANTHER" id="PTHR31286:SF99">
    <property type="entry name" value="DUF4283 DOMAIN-CONTAINING PROTEIN"/>
    <property type="match status" value="1"/>
</dbReference>
<evidence type="ECO:0000313" key="3">
    <source>
        <dbReference type="EMBL" id="PWA52145.1"/>
    </source>
</evidence>
<dbReference type="OrthoDB" id="1728346at2759"/>
<dbReference type="Pfam" id="PF14111">
    <property type="entry name" value="DUF4283"/>
    <property type="match status" value="1"/>
</dbReference>
<dbReference type="PANTHER" id="PTHR31286">
    <property type="entry name" value="GLYCINE-RICH CELL WALL STRUCTURAL PROTEIN 1.8-LIKE"/>
    <property type="match status" value="1"/>
</dbReference>
<evidence type="ECO:0000256" key="1">
    <source>
        <dbReference type="SAM" id="MobiDB-lite"/>
    </source>
</evidence>
<dbReference type="Proteomes" id="UP000245207">
    <property type="component" value="Unassembled WGS sequence"/>
</dbReference>
<name>A0A2U1LT23_ARTAN</name>
<evidence type="ECO:0000313" key="4">
    <source>
        <dbReference type="Proteomes" id="UP000245207"/>
    </source>
</evidence>
<reference evidence="3 4" key="1">
    <citation type="journal article" date="2018" name="Mol. Plant">
        <title>The genome of Artemisia annua provides insight into the evolution of Asteraceae family and artemisinin biosynthesis.</title>
        <authorList>
            <person name="Shen Q."/>
            <person name="Zhang L."/>
            <person name="Liao Z."/>
            <person name="Wang S."/>
            <person name="Yan T."/>
            <person name="Shi P."/>
            <person name="Liu M."/>
            <person name="Fu X."/>
            <person name="Pan Q."/>
            <person name="Wang Y."/>
            <person name="Lv Z."/>
            <person name="Lu X."/>
            <person name="Zhang F."/>
            <person name="Jiang W."/>
            <person name="Ma Y."/>
            <person name="Chen M."/>
            <person name="Hao X."/>
            <person name="Li L."/>
            <person name="Tang Y."/>
            <person name="Lv G."/>
            <person name="Zhou Y."/>
            <person name="Sun X."/>
            <person name="Brodelius P.E."/>
            <person name="Rose J.K.C."/>
            <person name="Tang K."/>
        </authorList>
    </citation>
    <scope>NUCLEOTIDE SEQUENCE [LARGE SCALE GENOMIC DNA]</scope>
    <source>
        <strain evidence="4">cv. Huhao1</strain>
        <tissue evidence="3">Leaf</tissue>
    </source>
</reference>
<dbReference type="EMBL" id="PKPP01007898">
    <property type="protein sequence ID" value="PWA52145.1"/>
    <property type="molecule type" value="Genomic_DNA"/>
</dbReference>
<feature type="domain" description="DUF4283" evidence="2">
    <location>
        <begin position="97"/>
        <end position="174"/>
    </location>
</feature>
<keyword evidence="4" id="KW-1185">Reference proteome</keyword>
<protein>
    <submittedName>
        <fullName evidence="3">ATPase, F1/V1/A1 complex, alpha/beta subunit, Zinc knuckle CX2CX4HX4C</fullName>
    </submittedName>
</protein>
<feature type="region of interest" description="Disordered" evidence="1">
    <location>
        <begin position="293"/>
        <end position="316"/>
    </location>
</feature>
<dbReference type="AlphaFoldDB" id="A0A2U1LT23"/>
<gene>
    <name evidence="3" type="ORF">CTI12_AA457490</name>
</gene>
<dbReference type="InterPro" id="IPR040256">
    <property type="entry name" value="At4g02000-like"/>
</dbReference>
<dbReference type="InterPro" id="IPR025558">
    <property type="entry name" value="DUF4283"/>
</dbReference>
<feature type="region of interest" description="Disordered" evidence="1">
    <location>
        <begin position="333"/>
        <end position="380"/>
    </location>
</feature>
<sequence>MDGKLLGSDGKPLMPRRSVTLVVAVTSFSHAQPQHVDVSTPNLNQNDTTMKPVSYVNVVNPESNKPKGKFRTLEAENTCDGAEISIPRVVVEEISSRVQNSLYGYFLGRRISCGLIIRHNMWSKYGLSKVRMNAKGFFFFHFDTKKGMDDVLGNGPWMIRNVPIILKEWTLDTSLLKEDLTRVLLLNGSGYSKETIRIEYEWKPPRCDSCKMFGHSLNQCPKNIVEPTSVVDKSNDGLQEVTNKRPSELNKVVQLPIDDGFQTVFYKRRNGKGSAHNGKSCNVNRVGQGKFQFRPVGDSNATTSKGGNANTAKGGKHLRLLLSKEFDTAFEETSENDVENDGTGMSKVVNDDASDEEDEVEHVYDETSTFWRRHHPKVLS</sequence>
<comment type="caution">
    <text evidence="3">The sequence shown here is derived from an EMBL/GenBank/DDBJ whole genome shotgun (WGS) entry which is preliminary data.</text>
</comment>